<dbReference type="Pfam" id="PF08241">
    <property type="entry name" value="Methyltransf_11"/>
    <property type="match status" value="1"/>
</dbReference>
<sequence>MNNRPPLFLFSGDLIADRRYEYAQDFAERGDLAAAADLYAQAAERAPGFASAWYALGDVRERLGDNATAIEAFVQARTADPDDRMGAGVRLARLGAAPAEGAMSAAYVRSVFDQYAPDFDRALIKGLAYRGPELLCEAVATVCQQRQRDVAFRKALDLGCGTGLAGELFGPKVESLEGVDLSPAMVALAEARSCYAAVHVGEMLEHVRTRDDASYDLVIAADALVYLGDLEPLFRDLARVIEPGGLFAFSVEAHDGDGVVLGEKLRYAHARPYVERTLAACGFLPLHVEPNSTRQEGGRAVPGLIVVAVRE</sequence>
<dbReference type="SUPFAM" id="SSF48452">
    <property type="entry name" value="TPR-like"/>
    <property type="match status" value="1"/>
</dbReference>
<dbReference type="CDD" id="cd02440">
    <property type="entry name" value="AdoMet_MTases"/>
    <property type="match status" value="1"/>
</dbReference>
<gene>
    <name evidence="3" type="ORF">GJW-30_1_01826</name>
</gene>
<dbReference type="Pfam" id="PF14559">
    <property type="entry name" value="TPR_19"/>
    <property type="match status" value="1"/>
</dbReference>
<feature type="repeat" description="TPR" evidence="1">
    <location>
        <begin position="50"/>
        <end position="83"/>
    </location>
</feature>
<dbReference type="PANTHER" id="PTHR43861:SF1">
    <property type="entry name" value="TRANS-ACONITATE 2-METHYLTRANSFERASE"/>
    <property type="match status" value="1"/>
</dbReference>
<dbReference type="SMART" id="SM00028">
    <property type="entry name" value="TPR"/>
    <property type="match status" value="2"/>
</dbReference>
<feature type="domain" description="Methyltransferase type 11" evidence="2">
    <location>
        <begin position="156"/>
        <end position="249"/>
    </location>
</feature>
<evidence type="ECO:0000259" key="2">
    <source>
        <dbReference type="Pfam" id="PF08241"/>
    </source>
</evidence>
<dbReference type="GO" id="GO:0008757">
    <property type="term" value="F:S-adenosylmethionine-dependent methyltransferase activity"/>
    <property type="evidence" value="ECO:0007669"/>
    <property type="project" value="InterPro"/>
</dbReference>
<keyword evidence="4" id="KW-1185">Reference proteome</keyword>
<dbReference type="PANTHER" id="PTHR43861">
    <property type="entry name" value="TRANS-ACONITATE 2-METHYLTRANSFERASE-RELATED"/>
    <property type="match status" value="1"/>
</dbReference>
<keyword evidence="1" id="KW-0802">TPR repeat</keyword>
<dbReference type="KEGG" id="vgo:GJW-30_1_01826"/>
<dbReference type="OrthoDB" id="465636at2"/>
<dbReference type="InterPro" id="IPR029063">
    <property type="entry name" value="SAM-dependent_MTases_sf"/>
</dbReference>
<dbReference type="AlphaFoldDB" id="A0A0S3PTL4"/>
<evidence type="ECO:0000256" key="1">
    <source>
        <dbReference type="PROSITE-ProRule" id="PRU00339"/>
    </source>
</evidence>
<protein>
    <submittedName>
        <fullName evidence="3">Biotin biosynthesis protein BioC</fullName>
    </submittedName>
</protein>
<dbReference type="InterPro" id="IPR019734">
    <property type="entry name" value="TPR_rpt"/>
</dbReference>
<evidence type="ECO:0000313" key="3">
    <source>
        <dbReference type="EMBL" id="BAT59295.1"/>
    </source>
</evidence>
<dbReference type="SUPFAM" id="SSF53335">
    <property type="entry name" value="S-adenosyl-L-methionine-dependent methyltransferases"/>
    <property type="match status" value="1"/>
</dbReference>
<proteinExistence type="predicted"/>
<reference evidence="3 4" key="1">
    <citation type="submission" date="2015-08" db="EMBL/GenBank/DDBJ databases">
        <title>Investigation of the bacterial diversity of lava forest soil.</title>
        <authorList>
            <person name="Lee J.S."/>
        </authorList>
    </citation>
    <scope>NUCLEOTIDE SEQUENCE [LARGE SCALE GENOMIC DNA]</scope>
    <source>
        <strain evidence="3 4">GJW-30</strain>
    </source>
</reference>
<dbReference type="Gene3D" id="1.25.40.10">
    <property type="entry name" value="Tetratricopeptide repeat domain"/>
    <property type="match status" value="1"/>
</dbReference>
<dbReference type="EMBL" id="AP014946">
    <property type="protein sequence ID" value="BAT59295.1"/>
    <property type="molecule type" value="Genomic_DNA"/>
</dbReference>
<dbReference type="RefSeq" id="WP_096354483.1">
    <property type="nucleotide sequence ID" value="NZ_AP014946.1"/>
</dbReference>
<dbReference type="InterPro" id="IPR011990">
    <property type="entry name" value="TPR-like_helical_dom_sf"/>
</dbReference>
<dbReference type="PROSITE" id="PS50005">
    <property type="entry name" value="TPR"/>
    <property type="match status" value="1"/>
</dbReference>
<organism evidence="3 4">
    <name type="scientific">Variibacter gotjawalensis</name>
    <dbReference type="NCBI Taxonomy" id="1333996"/>
    <lineage>
        <taxon>Bacteria</taxon>
        <taxon>Pseudomonadati</taxon>
        <taxon>Pseudomonadota</taxon>
        <taxon>Alphaproteobacteria</taxon>
        <taxon>Hyphomicrobiales</taxon>
        <taxon>Nitrobacteraceae</taxon>
        <taxon>Variibacter</taxon>
    </lineage>
</organism>
<accession>A0A0S3PTL4</accession>
<dbReference type="InterPro" id="IPR013216">
    <property type="entry name" value="Methyltransf_11"/>
</dbReference>
<dbReference type="Proteomes" id="UP000236884">
    <property type="component" value="Chromosome"/>
</dbReference>
<name>A0A0S3PTL4_9BRAD</name>
<dbReference type="Gene3D" id="3.40.50.150">
    <property type="entry name" value="Vaccinia Virus protein VP39"/>
    <property type="match status" value="1"/>
</dbReference>
<evidence type="ECO:0000313" key="4">
    <source>
        <dbReference type="Proteomes" id="UP000236884"/>
    </source>
</evidence>